<gene>
    <name evidence="2" type="ORF">RSDT_0778</name>
</gene>
<sequence length="174" mass="19545">MNALECFRGHKDEILRLWTEAVYATCPLETTGFPRTLNDPFGNPAGDMTREAALAVYNAVAGEDVTVENIKNALERFVRLRAVQKGTPGQSIGVFYLMKPILRERLLPRLTAMDEVDAYLAAESRLDSLTLLAFDMYMEARETVAESRIKEIRNQYAQLARWARTLKAHPPAAG</sequence>
<evidence type="ECO:0000259" key="1">
    <source>
        <dbReference type="Pfam" id="PF14361"/>
    </source>
</evidence>
<dbReference type="InterPro" id="IPR025751">
    <property type="entry name" value="RsbRD_N_dom"/>
</dbReference>
<dbReference type="KEGG" id="dtr:RSDT_0778"/>
<dbReference type="AlphaFoldDB" id="A0A1J1DR33"/>
<dbReference type="OrthoDB" id="1724246at2"/>
<accession>A0A1J1DR33</accession>
<proteinExistence type="predicted"/>
<feature type="domain" description="RsbT co-antagonist protein RsbRD N-terminal" evidence="1">
    <location>
        <begin position="12"/>
        <end position="149"/>
    </location>
</feature>
<evidence type="ECO:0000313" key="2">
    <source>
        <dbReference type="EMBL" id="BAV92290.1"/>
    </source>
</evidence>
<reference evidence="2 3" key="1">
    <citation type="journal article" date="2017" name="ISME J.">
        <title>Genome of 'Ca. Desulfovibrio trichonymphae', an H2-oxidizing bacterium in a tripartite symbiotic system within a protist cell in the termite gut.</title>
        <authorList>
            <person name="Kuwahara H."/>
            <person name="Yuki M."/>
            <person name="Izawa K."/>
            <person name="Ohkuma M."/>
            <person name="Hongoh Y."/>
        </authorList>
    </citation>
    <scope>NUCLEOTIDE SEQUENCE [LARGE SCALE GENOMIC DNA]</scope>
    <source>
        <strain evidence="2 3">Rs-N31</strain>
    </source>
</reference>
<protein>
    <submittedName>
        <fullName evidence="2">Putative anti-sigma-factor</fullName>
    </submittedName>
</protein>
<dbReference type="EMBL" id="AP017368">
    <property type="protein sequence ID" value="BAV92290.1"/>
    <property type="molecule type" value="Genomic_DNA"/>
</dbReference>
<dbReference type="Proteomes" id="UP000242645">
    <property type="component" value="Chromosome"/>
</dbReference>
<dbReference type="Pfam" id="PF14361">
    <property type="entry name" value="RsbRD_N"/>
    <property type="match status" value="1"/>
</dbReference>
<keyword evidence="3" id="KW-1185">Reference proteome</keyword>
<organism evidence="2 3">
    <name type="scientific">Candidatus Desulfovibrio trichonymphae</name>
    <dbReference type="NCBI Taxonomy" id="1725232"/>
    <lineage>
        <taxon>Bacteria</taxon>
        <taxon>Pseudomonadati</taxon>
        <taxon>Thermodesulfobacteriota</taxon>
        <taxon>Desulfovibrionia</taxon>
        <taxon>Desulfovibrionales</taxon>
        <taxon>Desulfovibrionaceae</taxon>
        <taxon>Desulfovibrio</taxon>
    </lineage>
</organism>
<name>A0A1J1DR33_9BACT</name>
<evidence type="ECO:0000313" key="3">
    <source>
        <dbReference type="Proteomes" id="UP000242645"/>
    </source>
</evidence>